<gene>
    <name evidence="1" type="ORF">IGS68_01070</name>
</gene>
<dbReference type="RefSeq" id="WP_201076687.1">
    <property type="nucleotide sequence ID" value="NZ_CP067420.1"/>
</dbReference>
<evidence type="ECO:0000313" key="2">
    <source>
        <dbReference type="Proteomes" id="UP000595197"/>
    </source>
</evidence>
<dbReference type="SUPFAM" id="SSF47598">
    <property type="entry name" value="Ribbon-helix-helix"/>
    <property type="match status" value="1"/>
</dbReference>
<accession>A0ABX7B6C7</accession>
<keyword evidence="2" id="KW-1185">Reference proteome</keyword>
<dbReference type="Proteomes" id="UP000595197">
    <property type="component" value="Chromosome"/>
</dbReference>
<proteinExistence type="predicted"/>
<name>A0ABX7B6C7_9PROT</name>
<evidence type="ECO:0008006" key="3">
    <source>
        <dbReference type="Google" id="ProtNLM"/>
    </source>
</evidence>
<organism evidence="1 2">
    <name type="scientific">Skermanella cutis</name>
    <dbReference type="NCBI Taxonomy" id="2775420"/>
    <lineage>
        <taxon>Bacteria</taxon>
        <taxon>Pseudomonadati</taxon>
        <taxon>Pseudomonadota</taxon>
        <taxon>Alphaproteobacteria</taxon>
        <taxon>Rhodospirillales</taxon>
        <taxon>Azospirillaceae</taxon>
        <taxon>Skermanella</taxon>
    </lineage>
</organism>
<protein>
    <recommendedName>
        <fullName evidence="3">Ribbon-helix-helix CopG family protein</fullName>
    </recommendedName>
</protein>
<sequence>MKRQKAGTPKARFDLRLPADLDTKVQKIATRAGTTRTAVLVAAVERFIYAEDTQAGVETIHERVAALTVGQDRMMWELLEVRAYLDTLAQTICGSQGKFDAFLAAVDKVKSELAEDAG</sequence>
<dbReference type="InterPro" id="IPR010985">
    <property type="entry name" value="Ribbon_hlx_hlx"/>
</dbReference>
<reference evidence="1" key="1">
    <citation type="submission" date="2021-02" db="EMBL/GenBank/DDBJ databases">
        <title>Skermanella TT6 skin isolate.</title>
        <authorList>
            <person name="Lee K."/>
            <person name="Ganzorig M."/>
        </authorList>
    </citation>
    <scope>NUCLEOTIDE SEQUENCE</scope>
    <source>
        <strain evidence="1">TT6</strain>
    </source>
</reference>
<evidence type="ECO:0000313" key="1">
    <source>
        <dbReference type="EMBL" id="QQP89901.1"/>
    </source>
</evidence>
<dbReference type="EMBL" id="CP067420">
    <property type="protein sequence ID" value="QQP89901.1"/>
    <property type="molecule type" value="Genomic_DNA"/>
</dbReference>